<feature type="transmembrane region" description="Helical" evidence="5">
    <location>
        <begin position="17"/>
        <end position="37"/>
    </location>
</feature>
<accession>A0A0H2RZH4</accession>
<dbReference type="PANTHER" id="PTHR31465">
    <property type="entry name" value="PROTEIN RTA1-RELATED"/>
    <property type="match status" value="1"/>
</dbReference>
<dbReference type="InParanoid" id="A0A0H2RZH4"/>
<proteinExistence type="predicted"/>
<dbReference type="FunCoup" id="A0A0H2RZH4">
    <property type="interactions" value="27"/>
</dbReference>
<evidence type="ECO:0000313" key="6">
    <source>
        <dbReference type="EMBL" id="KLO17012.1"/>
    </source>
</evidence>
<feature type="transmembrane region" description="Helical" evidence="5">
    <location>
        <begin position="248"/>
        <end position="266"/>
    </location>
</feature>
<evidence type="ECO:0000256" key="3">
    <source>
        <dbReference type="ARBA" id="ARBA00022989"/>
    </source>
</evidence>
<feature type="transmembrane region" description="Helical" evidence="5">
    <location>
        <begin position="44"/>
        <end position="63"/>
    </location>
</feature>
<evidence type="ECO:0000313" key="7">
    <source>
        <dbReference type="Proteomes" id="UP000053477"/>
    </source>
</evidence>
<sequence>MAKAGGDENNLYGYVPTQWICALFVALFSISTIGHVTEALYFRLWWLLPTVCLAGVGEIIGWIGRLLSSHSPGDLNPYLIQICCTIIAPTPLVAANFVILGRLIHHIGPHYSRLSPGWYTAVFCSADIVALVVQAVGGASASEAVENDKNPAKGGNIMLGGIVVQLVAITIYVTLATEVLVRFYTKRPLRQPNHSEEGDERPSLDRKVQLMIFGLSFSTICIFIRSVYRTIELSDGWSGRIIHTQKYFNILDGAMIVLAMYTLNFLHPGILLRHIPDGPKKVLKTHSEESSLNRKSQEA</sequence>
<dbReference type="EMBL" id="KQ085909">
    <property type="protein sequence ID" value="KLO17012.1"/>
    <property type="molecule type" value="Genomic_DNA"/>
</dbReference>
<evidence type="ECO:0000256" key="1">
    <source>
        <dbReference type="ARBA" id="ARBA00004141"/>
    </source>
</evidence>
<comment type="subcellular location">
    <subcellularLocation>
        <location evidence="1">Membrane</location>
        <topology evidence="1">Multi-pass membrane protein</topology>
    </subcellularLocation>
</comment>
<protein>
    <submittedName>
        <fullName evidence="6">RTA1 like protein</fullName>
    </submittedName>
</protein>
<feature type="transmembrane region" description="Helical" evidence="5">
    <location>
        <begin position="157"/>
        <end position="181"/>
    </location>
</feature>
<dbReference type="OrthoDB" id="3358017at2759"/>
<evidence type="ECO:0000256" key="5">
    <source>
        <dbReference type="SAM" id="Phobius"/>
    </source>
</evidence>
<evidence type="ECO:0000256" key="4">
    <source>
        <dbReference type="ARBA" id="ARBA00023136"/>
    </source>
</evidence>
<keyword evidence="2 5" id="KW-0812">Transmembrane</keyword>
<keyword evidence="3 5" id="KW-1133">Transmembrane helix</keyword>
<dbReference type="GO" id="GO:0005886">
    <property type="term" value="C:plasma membrane"/>
    <property type="evidence" value="ECO:0007669"/>
    <property type="project" value="TreeGrafter"/>
</dbReference>
<gene>
    <name evidence="6" type="ORF">SCHPADRAFT_868766</name>
</gene>
<feature type="transmembrane region" description="Helical" evidence="5">
    <location>
        <begin position="210"/>
        <end position="228"/>
    </location>
</feature>
<dbReference type="Proteomes" id="UP000053477">
    <property type="component" value="Unassembled WGS sequence"/>
</dbReference>
<evidence type="ECO:0000256" key="2">
    <source>
        <dbReference type="ARBA" id="ARBA00022692"/>
    </source>
</evidence>
<dbReference type="Pfam" id="PF04479">
    <property type="entry name" value="RTA1"/>
    <property type="match status" value="1"/>
</dbReference>
<feature type="transmembrane region" description="Helical" evidence="5">
    <location>
        <begin position="78"/>
        <end position="104"/>
    </location>
</feature>
<dbReference type="AlphaFoldDB" id="A0A0H2RZH4"/>
<organism evidence="6 7">
    <name type="scientific">Schizopora paradoxa</name>
    <dbReference type="NCBI Taxonomy" id="27342"/>
    <lineage>
        <taxon>Eukaryota</taxon>
        <taxon>Fungi</taxon>
        <taxon>Dikarya</taxon>
        <taxon>Basidiomycota</taxon>
        <taxon>Agaricomycotina</taxon>
        <taxon>Agaricomycetes</taxon>
        <taxon>Hymenochaetales</taxon>
        <taxon>Schizoporaceae</taxon>
        <taxon>Schizopora</taxon>
    </lineage>
</organism>
<keyword evidence="4 5" id="KW-0472">Membrane</keyword>
<dbReference type="GO" id="GO:0000324">
    <property type="term" value="C:fungal-type vacuole"/>
    <property type="evidence" value="ECO:0007669"/>
    <property type="project" value="TreeGrafter"/>
</dbReference>
<keyword evidence="7" id="KW-1185">Reference proteome</keyword>
<dbReference type="PANTHER" id="PTHR31465:SF9">
    <property type="entry name" value="SPHINGOID LONG-CHAIN BASE TRANSPORTER RSB1"/>
    <property type="match status" value="1"/>
</dbReference>
<name>A0A0H2RZH4_9AGAM</name>
<reference evidence="6 7" key="1">
    <citation type="submission" date="2015-04" db="EMBL/GenBank/DDBJ databases">
        <title>Complete genome sequence of Schizopora paradoxa KUC8140, a cosmopolitan wood degrader in East Asia.</title>
        <authorList>
            <consortium name="DOE Joint Genome Institute"/>
            <person name="Min B."/>
            <person name="Park H."/>
            <person name="Jang Y."/>
            <person name="Kim J.-J."/>
            <person name="Kim K.H."/>
            <person name="Pangilinan J."/>
            <person name="Lipzen A."/>
            <person name="Riley R."/>
            <person name="Grigoriev I.V."/>
            <person name="Spatafora J.W."/>
            <person name="Choi I.-G."/>
        </authorList>
    </citation>
    <scope>NUCLEOTIDE SEQUENCE [LARGE SCALE GENOMIC DNA]</scope>
    <source>
        <strain evidence="6 7">KUC8140</strain>
    </source>
</reference>
<dbReference type="STRING" id="27342.A0A0H2RZH4"/>
<dbReference type="InterPro" id="IPR007568">
    <property type="entry name" value="RTA1"/>
</dbReference>